<dbReference type="SUPFAM" id="SSF116907">
    <property type="entry name" value="Hook domain"/>
    <property type="match status" value="1"/>
</dbReference>
<comment type="subcellular location">
    <subcellularLocation>
        <location evidence="1">Cytoplasm</location>
    </subcellularLocation>
</comment>
<feature type="domain" description="HOOK N-terminal" evidence="6">
    <location>
        <begin position="13"/>
        <end position="163"/>
    </location>
</feature>
<dbReference type="Proteomes" id="UP000515154">
    <property type="component" value="Linkage group LG11"/>
</dbReference>
<feature type="compositionally biased region" description="Polar residues" evidence="5">
    <location>
        <begin position="1896"/>
        <end position="1919"/>
    </location>
</feature>
<dbReference type="RefSeq" id="XP_036363478.1">
    <property type="nucleotide sequence ID" value="XM_036507585.1"/>
</dbReference>
<evidence type="ECO:0000313" key="7">
    <source>
        <dbReference type="Proteomes" id="UP000515154"/>
    </source>
</evidence>
<evidence type="ECO:0000313" key="12">
    <source>
        <dbReference type="RefSeq" id="XP_036363479.1"/>
    </source>
</evidence>
<feature type="compositionally biased region" description="Polar residues" evidence="5">
    <location>
        <begin position="1780"/>
        <end position="1800"/>
    </location>
</feature>
<feature type="region of interest" description="Disordered" evidence="5">
    <location>
        <begin position="1876"/>
        <end position="2006"/>
    </location>
</feature>
<dbReference type="GO" id="GO:0030705">
    <property type="term" value="P:cytoskeleton-dependent intracellular transport"/>
    <property type="evidence" value="ECO:0007669"/>
    <property type="project" value="InterPro"/>
</dbReference>
<feature type="coiled-coil region" evidence="4">
    <location>
        <begin position="954"/>
        <end position="1150"/>
    </location>
</feature>
<dbReference type="Pfam" id="PF19047">
    <property type="entry name" value="HOOK_N"/>
    <property type="match status" value="1"/>
</dbReference>
<dbReference type="RefSeq" id="XP_036363477.1">
    <property type="nucleotide sequence ID" value="XM_036507584.1"/>
</dbReference>
<evidence type="ECO:0000313" key="10">
    <source>
        <dbReference type="RefSeq" id="XP_036363477.1"/>
    </source>
</evidence>
<feature type="compositionally biased region" description="Polar residues" evidence="5">
    <location>
        <begin position="1931"/>
        <end position="1947"/>
    </location>
</feature>
<dbReference type="GO" id="GO:0051959">
    <property type="term" value="F:dynein light intermediate chain binding"/>
    <property type="evidence" value="ECO:0007669"/>
    <property type="project" value="TreeGrafter"/>
</dbReference>
<evidence type="ECO:0000256" key="2">
    <source>
        <dbReference type="ARBA" id="ARBA00022490"/>
    </source>
</evidence>
<dbReference type="CDD" id="cd22223">
    <property type="entry name" value="HkD_HkRP"/>
    <property type="match status" value="1"/>
</dbReference>
<feature type="region of interest" description="Disordered" evidence="5">
    <location>
        <begin position="1484"/>
        <end position="1503"/>
    </location>
</feature>
<feature type="region of interest" description="Disordered" evidence="5">
    <location>
        <begin position="1744"/>
        <end position="1834"/>
    </location>
</feature>
<dbReference type="GO" id="GO:0005813">
    <property type="term" value="C:centrosome"/>
    <property type="evidence" value="ECO:0007669"/>
    <property type="project" value="TreeGrafter"/>
</dbReference>
<dbReference type="RefSeq" id="XP_036363476.1">
    <property type="nucleotide sequence ID" value="XM_036507583.1"/>
</dbReference>
<feature type="coiled-coil region" evidence="4">
    <location>
        <begin position="184"/>
        <end position="924"/>
    </location>
</feature>
<feature type="region of interest" description="Disordered" evidence="5">
    <location>
        <begin position="1457"/>
        <end position="1479"/>
    </location>
</feature>
<feature type="compositionally biased region" description="Polar residues" evidence="5">
    <location>
        <begin position="1680"/>
        <end position="1703"/>
    </location>
</feature>
<feature type="region of interest" description="Disordered" evidence="5">
    <location>
        <begin position="1514"/>
        <end position="1562"/>
    </location>
</feature>
<feature type="compositionally biased region" description="Polar residues" evidence="5">
    <location>
        <begin position="1492"/>
        <end position="1503"/>
    </location>
</feature>
<keyword evidence="2" id="KW-0963">Cytoplasm</keyword>
<feature type="compositionally biased region" description="Low complexity" evidence="5">
    <location>
        <begin position="1974"/>
        <end position="1991"/>
    </location>
</feature>
<feature type="compositionally biased region" description="Polar residues" evidence="5">
    <location>
        <begin position="1816"/>
        <end position="1827"/>
    </location>
</feature>
<keyword evidence="3 4" id="KW-0175">Coiled coil</keyword>
<feature type="region of interest" description="Disordered" evidence="5">
    <location>
        <begin position="1378"/>
        <end position="1427"/>
    </location>
</feature>
<dbReference type="GO" id="GO:0031122">
    <property type="term" value="P:cytoplasmic microtubule organization"/>
    <property type="evidence" value="ECO:0007669"/>
    <property type="project" value="TreeGrafter"/>
</dbReference>
<sequence>MASPPEECFMQSPLVIWIDTFREANSPAIQYKDIYGGVFLTTVMNQITQGFERFNSGDPQTVYSKVNTNISDVNARIQNWDNLVKNIKAYYLEVLQQILIMRLPNIQLVCREPEKDASFEELKKALLLVLGCAVQCERKEYFIEKIKTLDIKVQQAIVELIKEVTDDTQTVLPTGPSEQLDVYLEKSLNHLNKLLIERDELAEAVSELKQEQEIYQSQIEGNTTWTTGSPEKHHLVVELADCKAKVRRLRQELEEKTELLSDVMDELDDNKSQLQKTKTEYNEIYQEAKTARAYRDEIDMLREKAVKVESYENEILKYKEKLNELEFCRSRIDELKEDNRILVETRSMLEEQISNTHKRMDAVKELERDLMKCKNQMQELTLELDTEKEKVRVLTEENALLEFEKKNRLQQNTTLEKELEEAHSRTSGISLSDQLNETSNAKVLRLELENQLLQQKIEELRENSLLECSALNLEQEKENKRLSKKVESLQGEMKSQSERCIELEQKTKEFADEKEKLLLMIETVKENTERQLNEVKREKEHLAETISSLRERNEKSNDSRVKELEKENKNLHDKVSETAAKISKLDFEYQQLQRANDKMKANCERLNELEHSNTSLERINSDLKNAVSTLKLACDKYKTTEEDNSRLEIENKKLNKTIESLQLSLSKQEMLIEEHISLTLENQKLQKTLESLKGATDKVLELDNEKDELNREIQQLKKTIESQRIERVKYEQMEMDVLDMDNENQKLQKTLEMTTRRLQQLEKDNNDLEVENEKLQISIESLKLSCKKLENKEEENKELDNEIIKLNKDKSTLEKENKKLKHVLEATGAHLDEITSKHNILEKDYKALKKTLDKNKDVNERIREFEKENKDLQQQLLVNKKTLATLREDLVNEKIQMQQLLNEREKLGQELEQIGLKREELMKNHESDESRFQVFENMMQDAIKKNTEIKDDKILSLESRLEESKNRNMKLQEELRSVKRDCESLKQRLEEEFQDGNISSVVNISNPTRQILEIKDRVVEVERDNATLLAENKNLKRQLEVIDQQIAKKDNDYHKLQYQLSTLHEQNNTSHSQHAKIEVENKTLQTQCTSLQAQNSSLQSQLNNADLENERNLQRIEELQNKYDSLVSAHESLQKLHDDLTTEYESLISEHGSLKTTHKSSCGEMKDLQDQLSILLRGKNDITKLREMLEKEREQLKVESKSLSNLQIDYNQMRNKYDNLHTAYKRLEKEHQDLGVEYKRIKTEYNDLQLRYTELQGDAAESREQLSNTDLEMTKLATRCEAIDQMNQKMEEENNQLLYQMKTLINQNQELLSEALNSKDQHAETAKAYQEKFADLRRQKERLEEKIMEHYKMRLESPKKRSLGATLVRKARGIITRVHRTKSKTNLTNSESPDNSSVGSGSCGEAADADSNSGRRITKVQKTNEKAHEVSFVKQNKSFMMSTTLLLYKLDSNNVRGSRSSEDLVNFDSASRDGTYSLGGKMADVDDDYHRSPSTIHGRQSPGSELLTLEQFLKESNPDSPTLRTKGQERKLNEGVSFSQSEQLKRNKISDGSSNLNPSGKYVQQKYPVRTEQDHYQRHVFEQSNQNSTLNHSNSSRHLSEPFSNTLDPSSKVINNSYQELSKVSHSSSNNGESTGDSKTDLHSTYVQPVTNKDGVKTPTPKVRRHYPESNYFQNHRYQTDSQQADHLQSQNSVSQEPSSYTVLRSAKSHNRIATQQAPQSHDLSNRSVTPGTVDQMYVPAHVNQSMPYPEPHYLSREQSPMSDNRQSNFMKPAERPSSMHFNNQPNQGPSSRPTGSASPFPQKPRDSPNLYKTDPTLSKSELSLNKRTSRSPEYAYDNAASNQTFNDYHSLGMSVDKPTSSNNILEICEADEAYPYRSRSRGTPPIPAPKPINRDPNNYTHTVTNNSNHQDTHQMLPTSSSSSSLLQSQAGYSRNSSAQPSYTGGNVKNAPMARISPQTKASKQPQNIQQHLSNTTTTTPTTTTTTNSNSKSPDESKDPKTNSVWYEYGCV</sequence>
<feature type="compositionally biased region" description="Polar residues" evidence="5">
    <location>
        <begin position="1585"/>
        <end position="1635"/>
    </location>
</feature>
<dbReference type="GO" id="GO:0005737">
    <property type="term" value="C:cytoplasm"/>
    <property type="evidence" value="ECO:0007669"/>
    <property type="project" value="UniProtKB-SubCell"/>
</dbReference>
<dbReference type="Gene3D" id="1.20.5.1160">
    <property type="entry name" value="Vasodilator-stimulated phosphoprotein"/>
    <property type="match status" value="1"/>
</dbReference>
<evidence type="ECO:0000256" key="1">
    <source>
        <dbReference type="ARBA" id="ARBA00004496"/>
    </source>
</evidence>
<feature type="compositionally biased region" description="Low complexity" evidence="5">
    <location>
        <begin position="1920"/>
        <end position="1930"/>
    </location>
</feature>
<accession>A0A7E6F6Q4</accession>
<keyword evidence="7" id="KW-1185">Reference proteome</keyword>
<evidence type="ECO:0000256" key="4">
    <source>
        <dbReference type="SAM" id="Coils"/>
    </source>
</evidence>
<feature type="region of interest" description="Disordered" evidence="5">
    <location>
        <begin position="1680"/>
        <end position="1732"/>
    </location>
</feature>
<feature type="region of interest" description="Disordered" evidence="5">
    <location>
        <begin position="1585"/>
        <end position="1666"/>
    </location>
</feature>
<feature type="coiled-coil region" evidence="4">
    <location>
        <begin position="1175"/>
        <end position="1353"/>
    </location>
</feature>
<feature type="compositionally biased region" description="Polar residues" evidence="5">
    <location>
        <begin position="1957"/>
        <end position="1973"/>
    </location>
</feature>
<dbReference type="InterPro" id="IPR043936">
    <property type="entry name" value="HOOK_N"/>
</dbReference>
<evidence type="ECO:0000256" key="3">
    <source>
        <dbReference type="ARBA" id="ARBA00023054"/>
    </source>
</evidence>
<feature type="compositionally biased region" description="Polar residues" evidence="5">
    <location>
        <begin position="1712"/>
        <end position="1732"/>
    </location>
</feature>
<reference evidence="8 9" key="1">
    <citation type="submission" date="2025-08" db="UniProtKB">
        <authorList>
            <consortium name="RefSeq"/>
        </authorList>
    </citation>
    <scope>IDENTIFICATION</scope>
</reference>
<gene>
    <name evidence="8 9 10 11 12" type="primary">LOC115217556</name>
</gene>
<evidence type="ECO:0000313" key="8">
    <source>
        <dbReference type="RefSeq" id="XP_036363475.1"/>
    </source>
</evidence>
<evidence type="ECO:0000313" key="11">
    <source>
        <dbReference type="RefSeq" id="XP_036363478.1"/>
    </source>
</evidence>
<evidence type="ECO:0000313" key="9">
    <source>
        <dbReference type="RefSeq" id="XP_036363476.1"/>
    </source>
</evidence>
<feature type="compositionally biased region" description="Polar residues" evidence="5">
    <location>
        <begin position="1757"/>
        <end position="1770"/>
    </location>
</feature>
<organism evidence="7 9">
    <name type="scientific">Octopus sinensis</name>
    <name type="common">East Asian common octopus</name>
    <dbReference type="NCBI Taxonomy" id="2607531"/>
    <lineage>
        <taxon>Eukaryota</taxon>
        <taxon>Metazoa</taxon>
        <taxon>Spiralia</taxon>
        <taxon>Lophotrochozoa</taxon>
        <taxon>Mollusca</taxon>
        <taxon>Cephalopoda</taxon>
        <taxon>Coleoidea</taxon>
        <taxon>Octopodiformes</taxon>
        <taxon>Octopoda</taxon>
        <taxon>Incirrata</taxon>
        <taxon>Octopodidae</taxon>
        <taxon>Octopus</taxon>
    </lineage>
</organism>
<evidence type="ECO:0000256" key="5">
    <source>
        <dbReference type="SAM" id="MobiDB-lite"/>
    </source>
</evidence>
<evidence type="ECO:0000259" key="6">
    <source>
        <dbReference type="Pfam" id="PF19047"/>
    </source>
</evidence>
<proteinExistence type="predicted"/>
<dbReference type="Gene3D" id="1.10.418.10">
    <property type="entry name" value="Calponin-like domain"/>
    <property type="match status" value="1"/>
</dbReference>
<feature type="compositionally biased region" description="Polar residues" evidence="5">
    <location>
        <begin position="1384"/>
        <end position="1400"/>
    </location>
</feature>
<dbReference type="RefSeq" id="XP_036363475.1">
    <property type="nucleotide sequence ID" value="XM_036507582.1"/>
</dbReference>
<protein>
    <submittedName>
        <fullName evidence="8 9">Girdin isoform X1</fullName>
    </submittedName>
</protein>
<name>A0A7E6F6Q4_9MOLL</name>
<dbReference type="PANTHER" id="PTHR18947">
    <property type="entry name" value="HOOK PROTEINS"/>
    <property type="match status" value="1"/>
</dbReference>
<dbReference type="InterPro" id="IPR036872">
    <property type="entry name" value="CH_dom_sf"/>
</dbReference>
<dbReference type="PANTHER" id="PTHR18947:SF28">
    <property type="entry name" value="GIRDIN, ISOFORM A"/>
    <property type="match status" value="1"/>
</dbReference>
<dbReference type="GO" id="GO:0008017">
    <property type="term" value="F:microtubule binding"/>
    <property type="evidence" value="ECO:0007669"/>
    <property type="project" value="TreeGrafter"/>
</dbReference>
<dbReference type="RefSeq" id="XP_036363479.1">
    <property type="nucleotide sequence ID" value="XM_036507586.1"/>
</dbReference>